<protein>
    <submittedName>
        <fullName evidence="2">Uncharacterized protein</fullName>
    </submittedName>
</protein>
<accession>A0A1A9ZQK5</accession>
<proteinExistence type="predicted"/>
<evidence type="ECO:0000313" key="2">
    <source>
        <dbReference type="EnsemblMetazoa" id="GPAI021976-PA"/>
    </source>
</evidence>
<dbReference type="VEuPathDB" id="VectorBase:GPAI021976"/>
<keyword evidence="3" id="KW-1185">Reference proteome</keyword>
<dbReference type="Proteomes" id="UP000092445">
    <property type="component" value="Unassembled WGS sequence"/>
</dbReference>
<evidence type="ECO:0000256" key="1">
    <source>
        <dbReference type="SAM" id="MobiDB-lite"/>
    </source>
</evidence>
<evidence type="ECO:0000313" key="3">
    <source>
        <dbReference type="Proteomes" id="UP000092445"/>
    </source>
</evidence>
<reference evidence="2" key="2">
    <citation type="submission" date="2020-05" db="UniProtKB">
        <authorList>
            <consortium name="EnsemblMetazoa"/>
        </authorList>
    </citation>
    <scope>IDENTIFICATION</scope>
    <source>
        <strain evidence="2">IAEA</strain>
    </source>
</reference>
<dbReference type="AlphaFoldDB" id="A0A1A9ZQK5"/>
<dbReference type="PROSITE" id="PS51257">
    <property type="entry name" value="PROKAR_LIPOPROTEIN"/>
    <property type="match status" value="1"/>
</dbReference>
<reference evidence="3" key="1">
    <citation type="submission" date="2014-03" db="EMBL/GenBank/DDBJ databases">
        <authorList>
            <person name="Aksoy S."/>
            <person name="Warren W."/>
            <person name="Wilson R.K."/>
        </authorList>
    </citation>
    <scope>NUCLEOTIDE SEQUENCE [LARGE SCALE GENOMIC DNA]</scope>
    <source>
        <strain evidence="3">IAEA</strain>
    </source>
</reference>
<name>A0A1A9ZQK5_GLOPL</name>
<organism evidence="2 3">
    <name type="scientific">Glossina pallidipes</name>
    <name type="common">Tsetse fly</name>
    <dbReference type="NCBI Taxonomy" id="7398"/>
    <lineage>
        <taxon>Eukaryota</taxon>
        <taxon>Metazoa</taxon>
        <taxon>Ecdysozoa</taxon>
        <taxon>Arthropoda</taxon>
        <taxon>Hexapoda</taxon>
        <taxon>Insecta</taxon>
        <taxon>Pterygota</taxon>
        <taxon>Neoptera</taxon>
        <taxon>Endopterygota</taxon>
        <taxon>Diptera</taxon>
        <taxon>Brachycera</taxon>
        <taxon>Muscomorpha</taxon>
        <taxon>Hippoboscoidea</taxon>
        <taxon>Glossinidae</taxon>
        <taxon>Glossina</taxon>
    </lineage>
</organism>
<sequence>MIKKLKGLLNNSNNSFASCIITAKTYSNEVNRKKEESEDENSESVSFQQQRKKQGSEEQQEITSTVLYQSYRLSYNVSGTCYIASVVILDDLRCVAVDTVDDEFWTLDFGILMPRNNVCIWQPHNSGASKSTIKSLLVRHLLFRRFFSKP</sequence>
<feature type="region of interest" description="Disordered" evidence="1">
    <location>
        <begin position="30"/>
        <end position="60"/>
    </location>
</feature>
<dbReference type="EnsemblMetazoa" id="GPAI021976-RA">
    <property type="protein sequence ID" value="GPAI021976-PA"/>
    <property type="gene ID" value="GPAI021976"/>
</dbReference>
<dbReference type="STRING" id="7398.A0A1A9ZQK5"/>